<evidence type="ECO:0000313" key="6">
    <source>
        <dbReference type="Proteomes" id="UP000268007"/>
    </source>
</evidence>
<dbReference type="InterPro" id="IPR007197">
    <property type="entry name" value="rSAM"/>
</dbReference>
<dbReference type="SFLD" id="SFLDG01084">
    <property type="entry name" value="Uncharacterised_Radical_SAM_Su"/>
    <property type="match status" value="1"/>
</dbReference>
<dbReference type="NCBIfam" id="NF033668">
    <property type="entry name" value="rSAM_PA0069"/>
    <property type="match status" value="1"/>
</dbReference>
<reference evidence="5 6" key="1">
    <citation type="submission" date="2018-10" db="EMBL/GenBank/DDBJ databases">
        <title>Genomic Encyclopedia of Archaeal and Bacterial Type Strains, Phase II (KMG-II): from individual species to whole genera.</title>
        <authorList>
            <person name="Goeker M."/>
        </authorList>
    </citation>
    <scope>NUCLEOTIDE SEQUENCE [LARGE SCALE GENOMIC DNA]</scope>
    <source>
        <strain evidence="5 6">DSM 18602</strain>
    </source>
</reference>
<dbReference type="PROSITE" id="PS51918">
    <property type="entry name" value="RADICAL_SAM"/>
    <property type="match status" value="1"/>
</dbReference>
<keyword evidence="3" id="KW-0411">Iron-sulfur</keyword>
<dbReference type="InterPro" id="IPR006638">
    <property type="entry name" value="Elp3/MiaA/NifB-like_rSAM"/>
</dbReference>
<dbReference type="Pfam" id="PF04055">
    <property type="entry name" value="Radical_SAM"/>
    <property type="match status" value="1"/>
</dbReference>
<dbReference type="EMBL" id="RBKU01000001">
    <property type="protein sequence ID" value="RKR81149.1"/>
    <property type="molecule type" value="Genomic_DNA"/>
</dbReference>
<accession>A0A495IZ86</accession>
<dbReference type="InterPro" id="IPR058240">
    <property type="entry name" value="rSAM_sf"/>
</dbReference>
<evidence type="ECO:0000259" key="4">
    <source>
        <dbReference type="PROSITE" id="PS51918"/>
    </source>
</evidence>
<evidence type="ECO:0000256" key="2">
    <source>
        <dbReference type="ARBA" id="ARBA00023004"/>
    </source>
</evidence>
<dbReference type="OrthoDB" id="9785699at2"/>
<keyword evidence="1" id="KW-0479">Metal-binding</keyword>
<dbReference type="Gene3D" id="3.80.30.30">
    <property type="match status" value="1"/>
</dbReference>
<dbReference type="Proteomes" id="UP000268007">
    <property type="component" value="Unassembled WGS sequence"/>
</dbReference>
<dbReference type="GO" id="GO:0016829">
    <property type="term" value="F:lyase activity"/>
    <property type="evidence" value="ECO:0007669"/>
    <property type="project" value="UniProtKB-KW"/>
</dbReference>
<dbReference type="AlphaFoldDB" id="A0A495IZ86"/>
<feature type="domain" description="Radical SAM core" evidence="4">
    <location>
        <begin position="60"/>
        <end position="300"/>
    </location>
</feature>
<keyword evidence="5" id="KW-0456">Lyase</keyword>
<dbReference type="GO" id="GO:0046872">
    <property type="term" value="F:metal ion binding"/>
    <property type="evidence" value="ECO:0007669"/>
    <property type="project" value="UniProtKB-KW"/>
</dbReference>
<dbReference type="GO" id="GO:0051536">
    <property type="term" value="F:iron-sulfur cluster binding"/>
    <property type="evidence" value="ECO:0007669"/>
    <property type="project" value="UniProtKB-KW"/>
</dbReference>
<keyword evidence="6" id="KW-1185">Reference proteome</keyword>
<protein>
    <submittedName>
        <fullName evidence="5">DNA repair photolyase</fullName>
    </submittedName>
</protein>
<evidence type="ECO:0000256" key="3">
    <source>
        <dbReference type="ARBA" id="ARBA00023014"/>
    </source>
</evidence>
<proteinExistence type="predicted"/>
<keyword evidence="2" id="KW-0408">Iron</keyword>
<dbReference type="RefSeq" id="WP_121196876.1">
    <property type="nucleotide sequence ID" value="NZ_RBKU01000001.1"/>
</dbReference>
<sequence>MSHEDNPEYFKGRGAQVNTHNKFLKNKYVLEHMEGLDEPMLQNGNTQIFEEHPKKIVSESNSPDLPFLSSINPYQGCEHGCIYCYARNTHEYYGFSAGLDFERKIIVKRNAAALLEEHFNKKNYQPTVIMLSGNTDCYQPIERKLKITRSLLEVFLKYKNPVSIITKNNLILRDIDILDSLAKLNLVHVNVSLNSLDEQLRQKLEPRTITASGRLAVIEKLSERNIPVRVMVAPIIPGLTSNEVPNIIKAAANRGALAAGFTIVRLNGSIGEIFTDWVEKAFPNRAEKILNMVASCHGGNLNDSRWGTRISGEGNIAESIHQLFKLACTRFLADRQMPEYNMQHFTPLKGKQTSLF</sequence>
<dbReference type="SMART" id="SM00729">
    <property type="entry name" value="Elp3"/>
    <property type="match status" value="1"/>
</dbReference>
<dbReference type="CDD" id="cd01335">
    <property type="entry name" value="Radical_SAM"/>
    <property type="match status" value="1"/>
</dbReference>
<evidence type="ECO:0000256" key="1">
    <source>
        <dbReference type="ARBA" id="ARBA00022723"/>
    </source>
</evidence>
<comment type="caution">
    <text evidence="5">The sequence shown here is derived from an EMBL/GenBank/DDBJ whole genome shotgun (WGS) entry which is preliminary data.</text>
</comment>
<dbReference type="SUPFAM" id="SSF102114">
    <property type="entry name" value="Radical SAM enzymes"/>
    <property type="match status" value="1"/>
</dbReference>
<evidence type="ECO:0000313" key="5">
    <source>
        <dbReference type="EMBL" id="RKR81149.1"/>
    </source>
</evidence>
<gene>
    <name evidence="5" type="ORF">BDD43_1293</name>
</gene>
<dbReference type="SFLD" id="SFLDS00029">
    <property type="entry name" value="Radical_SAM"/>
    <property type="match status" value="1"/>
</dbReference>
<dbReference type="PANTHER" id="PTHR43432:SF3">
    <property type="entry name" value="SLR0285 PROTEIN"/>
    <property type="match status" value="1"/>
</dbReference>
<name>A0A495IZ86_9SPHI</name>
<dbReference type="PANTHER" id="PTHR43432">
    <property type="entry name" value="SLR0285 PROTEIN"/>
    <property type="match status" value="1"/>
</dbReference>
<dbReference type="InterPro" id="IPR040086">
    <property type="entry name" value="MJ0683-like"/>
</dbReference>
<organism evidence="5 6">
    <name type="scientific">Mucilaginibacter gracilis</name>
    <dbReference type="NCBI Taxonomy" id="423350"/>
    <lineage>
        <taxon>Bacteria</taxon>
        <taxon>Pseudomonadati</taxon>
        <taxon>Bacteroidota</taxon>
        <taxon>Sphingobacteriia</taxon>
        <taxon>Sphingobacteriales</taxon>
        <taxon>Sphingobacteriaceae</taxon>
        <taxon>Mucilaginibacter</taxon>
    </lineage>
</organism>